<dbReference type="Proteomes" id="UP000228900">
    <property type="component" value="Unassembled WGS sequence"/>
</dbReference>
<dbReference type="InterPro" id="IPR013785">
    <property type="entry name" value="Aldolase_TIM"/>
</dbReference>
<dbReference type="GO" id="GO:0018580">
    <property type="term" value="F:nitronate monooxygenase activity"/>
    <property type="evidence" value="ECO:0007669"/>
    <property type="project" value="InterPro"/>
</dbReference>
<dbReference type="CDD" id="cd04730">
    <property type="entry name" value="NPD_like"/>
    <property type="match status" value="1"/>
</dbReference>
<sequence length="359" mass="39119">MALTIKDKKLPHDFYPGAMGAGITLGEFAGAAASENIPGIISTAGIDRFVSRELGKKVNTYDAVVYEVTKAKQISNNGPVGVNIMTFLQQDREVAAQAAVDAGADFIISGAGLPMYLPGVKNLGDTALIPIVSSLKALELICSKWEKWHHYRPDAVVVAGPKCGGHNGHKISEIDSPEHQLEVIFPPIKDFAQKHGDFPVIVAGGIFDRKDIQRFINLGADGVQMGTRFLGTNENKASAKFKQVLVDCREDDIIMVEQSPCQFPLRILKQSPRYQSFLKGSAPPVCDKKYLLQKDKDGNSTICLAKNMPEKYFCLCAGLLGAAEYSDEEEVFIVGSNAHRIKQIVSIKELIDELKGITL</sequence>
<keyword evidence="4" id="KW-0223">Dioxygenase</keyword>
<dbReference type="EMBL" id="PFAQ01000037">
    <property type="protein sequence ID" value="PIT94749.1"/>
    <property type="molecule type" value="Genomic_DNA"/>
</dbReference>
<evidence type="ECO:0000256" key="2">
    <source>
        <dbReference type="ARBA" id="ARBA00022643"/>
    </source>
</evidence>
<protein>
    <submittedName>
        <fullName evidence="4">2-nitropropane dioxygenase</fullName>
    </submittedName>
</protein>
<comment type="caution">
    <text evidence="4">The sequence shown here is derived from an EMBL/GenBank/DDBJ whole genome shotgun (WGS) entry which is preliminary data.</text>
</comment>
<evidence type="ECO:0000313" key="5">
    <source>
        <dbReference type="Proteomes" id="UP000228900"/>
    </source>
</evidence>
<evidence type="ECO:0000313" key="4">
    <source>
        <dbReference type="EMBL" id="PIT94749.1"/>
    </source>
</evidence>
<name>A0A2M6WPN8_9BACT</name>
<dbReference type="Gene3D" id="3.20.20.70">
    <property type="entry name" value="Aldolase class I"/>
    <property type="match status" value="1"/>
</dbReference>
<dbReference type="InterPro" id="IPR004136">
    <property type="entry name" value="NMO"/>
</dbReference>
<evidence type="ECO:0000256" key="1">
    <source>
        <dbReference type="ARBA" id="ARBA00022630"/>
    </source>
</evidence>
<organism evidence="4 5">
    <name type="scientific">Candidatus Falkowbacteria bacterium CG10_big_fil_rev_8_21_14_0_10_39_9</name>
    <dbReference type="NCBI Taxonomy" id="1974566"/>
    <lineage>
        <taxon>Bacteria</taxon>
        <taxon>Candidatus Falkowiibacteriota</taxon>
    </lineage>
</organism>
<dbReference type="PANTHER" id="PTHR32332:SF18">
    <property type="entry name" value="2-NITROPROPANE DIOXYGENASE"/>
    <property type="match status" value="1"/>
</dbReference>
<proteinExistence type="predicted"/>
<dbReference type="Pfam" id="PF03060">
    <property type="entry name" value="NMO"/>
    <property type="match status" value="1"/>
</dbReference>
<dbReference type="SUPFAM" id="SSF51412">
    <property type="entry name" value="Inosine monophosphate dehydrogenase (IMPDH)"/>
    <property type="match status" value="1"/>
</dbReference>
<accession>A0A2M6WPN8</accession>
<reference evidence="5" key="1">
    <citation type="submission" date="2017-09" db="EMBL/GenBank/DDBJ databases">
        <title>Depth-based differentiation of microbial function through sediment-hosted aquifers and enrichment of novel symbionts in the deep terrestrial subsurface.</title>
        <authorList>
            <person name="Probst A.J."/>
            <person name="Ladd B."/>
            <person name="Jarett J.K."/>
            <person name="Geller-Mcgrath D.E."/>
            <person name="Sieber C.M.K."/>
            <person name="Emerson J.B."/>
            <person name="Anantharaman K."/>
            <person name="Thomas B.C."/>
            <person name="Malmstrom R."/>
            <person name="Stieglmeier M."/>
            <person name="Klingl A."/>
            <person name="Woyke T."/>
            <person name="Ryan C.M."/>
            <person name="Banfield J.F."/>
        </authorList>
    </citation>
    <scope>NUCLEOTIDE SEQUENCE [LARGE SCALE GENOMIC DNA]</scope>
</reference>
<keyword evidence="1" id="KW-0285">Flavoprotein</keyword>
<dbReference type="PANTHER" id="PTHR32332">
    <property type="entry name" value="2-NITROPROPANE DIOXYGENASE"/>
    <property type="match status" value="1"/>
</dbReference>
<dbReference type="GO" id="GO:0051213">
    <property type="term" value="F:dioxygenase activity"/>
    <property type="evidence" value="ECO:0007669"/>
    <property type="project" value="UniProtKB-KW"/>
</dbReference>
<dbReference type="AlphaFoldDB" id="A0A2M6WPN8"/>
<keyword evidence="2" id="KW-0288">FMN</keyword>
<gene>
    <name evidence="4" type="ORF">COT98_02205</name>
</gene>
<evidence type="ECO:0000256" key="3">
    <source>
        <dbReference type="ARBA" id="ARBA00023002"/>
    </source>
</evidence>
<keyword evidence="3" id="KW-0560">Oxidoreductase</keyword>